<dbReference type="Gene3D" id="3.90.245.10">
    <property type="entry name" value="Ribonucleoside hydrolase-like"/>
    <property type="match status" value="1"/>
</dbReference>
<dbReference type="GO" id="GO:0005829">
    <property type="term" value="C:cytosol"/>
    <property type="evidence" value="ECO:0007669"/>
    <property type="project" value="TreeGrafter"/>
</dbReference>
<dbReference type="GO" id="GO:0006152">
    <property type="term" value="P:purine nucleoside catabolic process"/>
    <property type="evidence" value="ECO:0007669"/>
    <property type="project" value="TreeGrafter"/>
</dbReference>
<feature type="compositionally biased region" description="Basic and acidic residues" evidence="4">
    <location>
        <begin position="453"/>
        <end position="467"/>
    </location>
</feature>
<organism evidence="7 8">
    <name type="scientific">Cytospora chrysosperma</name>
    <name type="common">Cytospora canker fungus</name>
    <name type="synonym">Sphaeria chrysosperma</name>
    <dbReference type="NCBI Taxonomy" id="252740"/>
    <lineage>
        <taxon>Eukaryota</taxon>
        <taxon>Fungi</taxon>
        <taxon>Dikarya</taxon>
        <taxon>Ascomycota</taxon>
        <taxon>Pezizomycotina</taxon>
        <taxon>Sordariomycetes</taxon>
        <taxon>Sordariomycetidae</taxon>
        <taxon>Diaporthales</taxon>
        <taxon>Cytosporaceae</taxon>
        <taxon>Cytospora</taxon>
    </lineage>
</organism>
<dbReference type="Proteomes" id="UP000284375">
    <property type="component" value="Unassembled WGS sequence"/>
</dbReference>
<dbReference type="SUPFAM" id="SSF53590">
    <property type="entry name" value="Nucleoside hydrolase"/>
    <property type="match status" value="1"/>
</dbReference>
<proteinExistence type="inferred from homology"/>
<feature type="compositionally biased region" description="Basic residues" evidence="4">
    <location>
        <begin position="520"/>
        <end position="531"/>
    </location>
</feature>
<dbReference type="InterPro" id="IPR023186">
    <property type="entry name" value="IUNH"/>
</dbReference>
<dbReference type="PANTHER" id="PTHR12304:SF4">
    <property type="entry name" value="URIDINE NUCLEOSIDASE"/>
    <property type="match status" value="1"/>
</dbReference>
<feature type="compositionally biased region" description="Low complexity" evidence="4">
    <location>
        <begin position="24"/>
        <end position="43"/>
    </location>
</feature>
<evidence type="ECO:0000259" key="5">
    <source>
        <dbReference type="Pfam" id="PF01156"/>
    </source>
</evidence>
<feature type="compositionally biased region" description="Low complexity" evidence="4">
    <location>
        <begin position="439"/>
        <end position="452"/>
    </location>
</feature>
<feature type="domain" description="Inosine/uridine-preferring nucleoside hydrolase" evidence="5">
    <location>
        <begin position="568"/>
        <end position="948"/>
    </location>
</feature>
<dbReference type="Pfam" id="PF01156">
    <property type="entry name" value="IU_nuc_hydro"/>
    <property type="match status" value="1"/>
</dbReference>
<comment type="caution">
    <text evidence="7">The sequence shown here is derived from an EMBL/GenBank/DDBJ whole genome shotgun (WGS) entry which is preliminary data.</text>
</comment>
<dbReference type="CDD" id="cd02651">
    <property type="entry name" value="nuc_hydro_IU_UC_XIUA"/>
    <property type="match status" value="1"/>
</dbReference>
<feature type="domain" description="RED-like N-terminal" evidence="6">
    <location>
        <begin position="81"/>
        <end position="210"/>
    </location>
</feature>
<evidence type="ECO:0000313" key="8">
    <source>
        <dbReference type="Proteomes" id="UP000284375"/>
    </source>
</evidence>
<feature type="region of interest" description="Disordered" evidence="4">
    <location>
        <begin position="166"/>
        <end position="194"/>
    </location>
</feature>
<feature type="compositionally biased region" description="Acidic residues" evidence="4">
    <location>
        <begin position="360"/>
        <end position="369"/>
    </location>
</feature>
<dbReference type="AlphaFoldDB" id="A0A423WEA6"/>
<evidence type="ECO:0000256" key="2">
    <source>
        <dbReference type="ARBA" id="ARBA00022801"/>
    </source>
</evidence>
<evidence type="ECO:0000256" key="4">
    <source>
        <dbReference type="SAM" id="MobiDB-lite"/>
    </source>
</evidence>
<feature type="compositionally biased region" description="Polar residues" evidence="4">
    <location>
        <begin position="408"/>
        <end position="423"/>
    </location>
</feature>
<evidence type="ECO:0008006" key="9">
    <source>
        <dbReference type="Google" id="ProtNLM"/>
    </source>
</evidence>
<keyword evidence="8" id="KW-1185">Reference proteome</keyword>
<dbReference type="EMBL" id="LJZO01000006">
    <property type="protein sequence ID" value="ROW01541.1"/>
    <property type="molecule type" value="Genomic_DNA"/>
</dbReference>
<evidence type="ECO:0000256" key="1">
    <source>
        <dbReference type="ARBA" id="ARBA00009176"/>
    </source>
</evidence>
<feature type="compositionally biased region" description="Acidic residues" evidence="4">
    <location>
        <begin position="182"/>
        <end position="194"/>
    </location>
</feature>
<feature type="compositionally biased region" description="Basic and acidic residues" evidence="4">
    <location>
        <begin position="166"/>
        <end position="180"/>
    </location>
</feature>
<comment type="similarity">
    <text evidence="1">Belongs to the IUNH family.</text>
</comment>
<feature type="compositionally biased region" description="Basic and acidic residues" evidence="4">
    <location>
        <begin position="67"/>
        <end position="76"/>
    </location>
</feature>
<name>A0A423WEA6_CYTCH</name>
<feature type="region of interest" description="Disordered" evidence="4">
    <location>
        <begin position="1"/>
        <end position="111"/>
    </location>
</feature>
<gene>
    <name evidence="7" type="ORF">VSDG_02117</name>
</gene>
<dbReference type="OrthoDB" id="432381at2759"/>
<dbReference type="PANTHER" id="PTHR12304">
    <property type="entry name" value="INOSINE-URIDINE PREFERRING NUCLEOSIDE HYDROLASE"/>
    <property type="match status" value="1"/>
</dbReference>
<accession>A0A423WEA6</accession>
<evidence type="ECO:0000259" key="6">
    <source>
        <dbReference type="Pfam" id="PF07808"/>
    </source>
</evidence>
<keyword evidence="2" id="KW-0378">Hydrolase</keyword>
<protein>
    <recommendedName>
        <fullName evidence="9">Inosine/uridine-preferring nucleoside hydrolase domain-containing protein</fullName>
    </recommendedName>
</protein>
<evidence type="ECO:0000256" key="3">
    <source>
        <dbReference type="ARBA" id="ARBA00023295"/>
    </source>
</evidence>
<feature type="region of interest" description="Disordered" evidence="4">
    <location>
        <begin position="329"/>
        <end position="534"/>
    </location>
</feature>
<dbReference type="InterPro" id="IPR036452">
    <property type="entry name" value="Ribo_hydro-like"/>
</dbReference>
<keyword evidence="3" id="KW-0326">Glycosidase</keyword>
<feature type="compositionally biased region" description="Basic and acidic residues" evidence="4">
    <location>
        <begin position="94"/>
        <end position="104"/>
    </location>
</feature>
<dbReference type="Pfam" id="PF07808">
    <property type="entry name" value="RED_N"/>
    <property type="match status" value="1"/>
</dbReference>
<dbReference type="InterPro" id="IPR012916">
    <property type="entry name" value="RED_N"/>
</dbReference>
<dbReference type="InterPro" id="IPR001910">
    <property type="entry name" value="Inosine/uridine_hydrolase_dom"/>
</dbReference>
<evidence type="ECO:0000313" key="7">
    <source>
        <dbReference type="EMBL" id="ROW01541.1"/>
    </source>
</evidence>
<dbReference type="STRING" id="252740.A0A423WEA6"/>
<sequence length="977" mass="106718">MNNDQFRKLLLANSGKSPSGGQNGASPSPRGAGSAGLSSLGSRKTSSIPMTPRSVAGTGRVDFARQLAERNGEGRPQKKYRTAAPKGSRFAEGYVDRTKQRQTAEEEEDDKAMRIQALEESMKKEEIDQATFEKLRAEIAGGDLSSTHLIKGLDFKLLARVRKGEDVFGEKSPEHTKAEASPEVEEESAEEDVDDAFEEFEEKEVTAVVKEKAKKKGQLATTALVPGQKRSRDQILAEMKAARQAAAKAKAESALGTRFKRIGAKKEPGSRIERDAKGREVLIIVDEDGNEKRKVRKVAAEVEREREAFRVDPNAKVLGDIEVPEYYQKKLQEQQEKEDEDVKMFSDVESDYDPLNGISDSDDSGESGDEGTKEEAQGKPSSPKSEGEVGSESPPRAKEDMPPPTRAQAPSQHPRNYFKSSLISEEKETRPALNDPSVLAALKKAKTLNAAAKTEEEQKEADREQRLKKLLQSADRDDQDLDMGFGTNRMEDEEDMEDDGKVKLSAWGDEDDDGEGGGGRSKRKRGPKKKKGDVNNISHVMDAIKKRKIRKPLSKLAVNMAEDNRVPVWLDCDPGHDDVFAILLAAYHPGIRLLGISTVFGNATLDRHFASRRPLTALVNAKTTWNATSVLTAISKHQEIPVYQGLASPLVRPHLSENAEDIHGESGLDGTELLPEPLVKPRTDVPALDAAATALRSCKPGTAWLVATGSLTNAAKLFQLHPDLVGHIKGLSIMGGAIGDGFTSAVYGVVDGKARVGNWTPWAEFNIIIDPEAAAFIFDTKELAAKTTILPLDVTHLVLARQDVQELLLYGADKAGLDDGKTRPVETTGARVGKTVLRTMLVELLMFFAKTYKEVFGIIEGPPLHDPLAVAAVLTGTPWEIPIYECDPNSSSEFPNKRERFDIKVITEGTHEDALHRGSQLGRTVATPLPPGAEGVRIPRGLDIEKFWMVLEECVQKADEANERALQAAPTTVPAVA</sequence>
<reference evidence="7 8" key="1">
    <citation type="submission" date="2015-09" db="EMBL/GenBank/DDBJ databases">
        <title>Host preference determinants of Valsa canker pathogens revealed by comparative genomics.</title>
        <authorList>
            <person name="Yin Z."/>
            <person name="Huang L."/>
        </authorList>
    </citation>
    <scope>NUCLEOTIDE SEQUENCE [LARGE SCALE GENOMIC DNA]</scope>
    <source>
        <strain evidence="7 8">YSFL</strain>
    </source>
</reference>
<dbReference type="GO" id="GO:0008477">
    <property type="term" value="F:purine nucleosidase activity"/>
    <property type="evidence" value="ECO:0007669"/>
    <property type="project" value="TreeGrafter"/>
</dbReference>
<feature type="compositionally biased region" description="Basic and acidic residues" evidence="4">
    <location>
        <begin position="329"/>
        <end position="346"/>
    </location>
</feature>